<dbReference type="EC" id="3.5.4.26" evidence="12"/>
<dbReference type="GO" id="GO:0008703">
    <property type="term" value="F:5-amino-6-(5-phosphoribosylamino)uracil reductase activity"/>
    <property type="evidence" value="ECO:0007669"/>
    <property type="project" value="UniProtKB-EC"/>
</dbReference>
<dbReference type="OrthoDB" id="9800865at2"/>
<dbReference type="PROSITE" id="PS51747">
    <property type="entry name" value="CYT_DCMP_DEAMINASES_2"/>
    <property type="match status" value="1"/>
</dbReference>
<evidence type="ECO:0000256" key="11">
    <source>
        <dbReference type="ARBA" id="ARBA00023268"/>
    </source>
</evidence>
<feature type="binding site" evidence="14">
    <location>
        <position position="174"/>
    </location>
    <ligand>
        <name>substrate</name>
    </ligand>
</feature>
<comment type="similarity">
    <text evidence="5 12">In the C-terminal section; belongs to the HTP reductase family.</text>
</comment>
<comment type="similarity">
    <text evidence="4 12">In the N-terminal section; belongs to the cytidine and deoxycytidylate deaminase family.</text>
</comment>
<feature type="binding site" evidence="15">
    <location>
        <position position="81"/>
    </location>
    <ligand>
        <name>Zn(2+)</name>
        <dbReference type="ChEBI" id="CHEBI:29105"/>
        <note>catalytic</note>
    </ligand>
</feature>
<dbReference type="InterPro" id="IPR004794">
    <property type="entry name" value="Eubact_RibD"/>
</dbReference>
<dbReference type="Pfam" id="PF01872">
    <property type="entry name" value="RibD_C"/>
    <property type="match status" value="1"/>
</dbReference>
<gene>
    <name evidence="17" type="ordered locus">Plabr_2819</name>
</gene>
<dbReference type="SUPFAM" id="SSF53927">
    <property type="entry name" value="Cytidine deaminase-like"/>
    <property type="match status" value="1"/>
</dbReference>
<evidence type="ECO:0000256" key="2">
    <source>
        <dbReference type="ARBA" id="ARBA00004882"/>
    </source>
</evidence>
<sequence>MPRQFDSPEAVMQRALELARQGEGFVEPNPCVGAVVVDENLQLIAEGYHEQYGGPHAEVQALRNAGDRARGAWIFVTLEPCNHHGKTPPCSEAVIQAGIERVFIGCLDPAAHEKRQGAERLREAGLQVEVGLCQQEAERLLRPFTKLMTTGQPYVHAKWAMTLDGKIATRTGSSQWISGPESRAVVHKLRGRCDAILTGRGTVLADNPQLTARPPGPRTPLRVVVDSQAQLPLTSQLVQTCSSDQPVLLACTARADAEKVRQLQQLGVEVQQFSASPEGRPQLAALLTELGKRKVTNLFLECGGELLGSFLDQRLIDEVHVFLGPKLVGGKEARSAVLGGGVSEMAEALLLEEIEAETLAQDVYIRGIVPFSSSTPV</sequence>
<feature type="binding site" evidence="14">
    <location>
        <position position="202"/>
    </location>
    <ligand>
        <name>NADP(+)</name>
        <dbReference type="ChEBI" id="CHEBI:58349"/>
    </ligand>
</feature>
<dbReference type="EC" id="1.1.1.193" evidence="12"/>
<dbReference type="PANTHER" id="PTHR38011:SF7">
    <property type="entry name" value="2,5-DIAMINO-6-RIBOSYLAMINO-4(3H)-PYRIMIDINONE 5'-PHOSPHATE REDUCTASE"/>
    <property type="match status" value="1"/>
</dbReference>
<feature type="domain" description="CMP/dCMP-type deaminase" evidence="16">
    <location>
        <begin position="6"/>
        <end position="129"/>
    </location>
</feature>
<feature type="binding site" evidence="14">
    <location>
        <position position="190"/>
    </location>
    <ligand>
        <name>substrate</name>
    </ligand>
</feature>
<reference evidence="18" key="1">
    <citation type="submission" date="2011-02" db="EMBL/GenBank/DDBJ databases">
        <title>The complete genome of Planctomyces brasiliensis DSM 5305.</title>
        <authorList>
            <person name="Lucas S."/>
            <person name="Copeland A."/>
            <person name="Lapidus A."/>
            <person name="Bruce D."/>
            <person name="Goodwin L."/>
            <person name="Pitluck S."/>
            <person name="Kyrpides N."/>
            <person name="Mavromatis K."/>
            <person name="Pagani I."/>
            <person name="Ivanova N."/>
            <person name="Ovchinnikova G."/>
            <person name="Lu M."/>
            <person name="Detter J.C."/>
            <person name="Han C."/>
            <person name="Land M."/>
            <person name="Hauser L."/>
            <person name="Markowitz V."/>
            <person name="Cheng J.-F."/>
            <person name="Hugenholtz P."/>
            <person name="Woyke T."/>
            <person name="Wu D."/>
            <person name="Tindall B."/>
            <person name="Pomrenke H.G."/>
            <person name="Brambilla E."/>
            <person name="Klenk H.-P."/>
            <person name="Eisen J.A."/>
        </authorList>
    </citation>
    <scope>NUCLEOTIDE SEQUENCE [LARGE SCALE GENOMIC DNA]</scope>
    <source>
        <strain evidence="18">ATCC 49424 / DSM 5305 / JCM 21570 / NBRC 103401 / IFAM 1448</strain>
    </source>
</reference>
<evidence type="ECO:0000313" key="17">
    <source>
        <dbReference type="EMBL" id="ADY60418.1"/>
    </source>
</evidence>
<dbReference type="InterPro" id="IPR016193">
    <property type="entry name" value="Cytidine_deaminase-like"/>
</dbReference>
<dbReference type="PROSITE" id="PS00903">
    <property type="entry name" value="CYT_DCMP_DEAMINASES_1"/>
    <property type="match status" value="1"/>
</dbReference>
<dbReference type="InterPro" id="IPR050765">
    <property type="entry name" value="Riboflavin_Biosynth_HTPR"/>
</dbReference>
<keyword evidence="9 12" id="KW-0521">NADP</keyword>
<keyword evidence="6 12" id="KW-0686">Riboflavin biosynthesis</keyword>
<keyword evidence="12 17" id="KW-0378">Hydrolase</keyword>
<evidence type="ECO:0000256" key="5">
    <source>
        <dbReference type="ARBA" id="ARBA00007417"/>
    </source>
</evidence>
<dbReference type="Proteomes" id="UP000006860">
    <property type="component" value="Chromosome"/>
</dbReference>
<comment type="catalytic activity">
    <reaction evidence="12">
        <text>2,5-diamino-6-hydroxy-4-(5-phosphoribosylamino)-pyrimidine + H2O + H(+) = 5-amino-6-(5-phospho-D-ribosylamino)uracil + NH4(+)</text>
        <dbReference type="Rhea" id="RHEA:21868"/>
        <dbReference type="ChEBI" id="CHEBI:15377"/>
        <dbReference type="ChEBI" id="CHEBI:15378"/>
        <dbReference type="ChEBI" id="CHEBI:28938"/>
        <dbReference type="ChEBI" id="CHEBI:58453"/>
        <dbReference type="ChEBI" id="CHEBI:58614"/>
        <dbReference type="EC" id="3.5.4.26"/>
    </reaction>
</comment>
<evidence type="ECO:0000256" key="9">
    <source>
        <dbReference type="ARBA" id="ARBA00022857"/>
    </source>
</evidence>
<feature type="binding site" evidence="14">
    <location>
        <position position="206"/>
    </location>
    <ligand>
        <name>substrate</name>
    </ligand>
</feature>
<dbReference type="GO" id="GO:0050661">
    <property type="term" value="F:NADP binding"/>
    <property type="evidence" value="ECO:0007669"/>
    <property type="project" value="InterPro"/>
</dbReference>
<evidence type="ECO:0000256" key="10">
    <source>
        <dbReference type="ARBA" id="ARBA00023002"/>
    </source>
</evidence>
<dbReference type="NCBIfam" id="TIGR00326">
    <property type="entry name" value="eubact_ribD"/>
    <property type="match status" value="1"/>
</dbReference>
<keyword evidence="8 12" id="KW-0862">Zinc</keyword>
<evidence type="ECO:0000256" key="1">
    <source>
        <dbReference type="ARBA" id="ARBA00002151"/>
    </source>
</evidence>
<feature type="binding site" evidence="14">
    <location>
        <position position="227"/>
    </location>
    <ligand>
        <name>NADP(+)</name>
        <dbReference type="ChEBI" id="CHEBI:58349"/>
    </ligand>
</feature>
<feature type="active site" description="Proton donor" evidence="13">
    <location>
        <position position="58"/>
    </location>
</feature>
<dbReference type="SUPFAM" id="SSF53597">
    <property type="entry name" value="Dihydrofolate reductase-like"/>
    <property type="match status" value="1"/>
</dbReference>
<evidence type="ECO:0000256" key="6">
    <source>
        <dbReference type="ARBA" id="ARBA00022619"/>
    </source>
</evidence>
<dbReference type="NCBIfam" id="TIGR00227">
    <property type="entry name" value="ribD_Cterm"/>
    <property type="match status" value="1"/>
</dbReference>
<dbReference type="GO" id="GO:0009231">
    <property type="term" value="P:riboflavin biosynthetic process"/>
    <property type="evidence" value="ECO:0007669"/>
    <property type="project" value="UniProtKB-UniPathway"/>
</dbReference>
<evidence type="ECO:0000256" key="3">
    <source>
        <dbReference type="ARBA" id="ARBA00004910"/>
    </source>
</evidence>
<feature type="binding site" evidence="14">
    <location>
        <position position="301"/>
    </location>
    <ligand>
        <name>substrate</name>
    </ligand>
</feature>
<dbReference type="InterPro" id="IPR016192">
    <property type="entry name" value="APOBEC/CMP_deaminase_Zn-bd"/>
</dbReference>
<dbReference type="InterPro" id="IPR024072">
    <property type="entry name" value="DHFR-like_dom_sf"/>
</dbReference>
<keyword evidence="10 12" id="KW-0560">Oxidoreductase</keyword>
<feature type="binding site" evidence="14">
    <location>
        <position position="160"/>
    </location>
    <ligand>
        <name>NADP(+)</name>
        <dbReference type="ChEBI" id="CHEBI:58349"/>
    </ligand>
</feature>
<accession>F0STF6</accession>
<dbReference type="KEGG" id="pbs:Plabr_2819"/>
<dbReference type="eggNOG" id="COG1985">
    <property type="taxonomic scope" value="Bacteria"/>
</dbReference>
<keyword evidence="18" id="KW-1185">Reference proteome</keyword>
<dbReference type="RefSeq" id="WP_013629140.1">
    <property type="nucleotide sequence ID" value="NC_015174.1"/>
</dbReference>
<evidence type="ECO:0000256" key="7">
    <source>
        <dbReference type="ARBA" id="ARBA00022723"/>
    </source>
</evidence>
<keyword evidence="7 12" id="KW-0479">Metal-binding</keyword>
<organism evidence="17 18">
    <name type="scientific">Rubinisphaera brasiliensis (strain ATCC 49424 / DSM 5305 / JCM 21570 / IAM 15109 / NBRC 103401 / IFAM 1448)</name>
    <name type="common">Planctomyces brasiliensis</name>
    <dbReference type="NCBI Taxonomy" id="756272"/>
    <lineage>
        <taxon>Bacteria</taxon>
        <taxon>Pseudomonadati</taxon>
        <taxon>Planctomycetota</taxon>
        <taxon>Planctomycetia</taxon>
        <taxon>Planctomycetales</taxon>
        <taxon>Planctomycetaceae</taxon>
        <taxon>Rubinisphaera</taxon>
    </lineage>
</organism>
<feature type="binding site" evidence="14">
    <location>
        <position position="210"/>
    </location>
    <ligand>
        <name>substrate</name>
    </ligand>
</feature>
<comment type="cofactor">
    <cofactor evidence="12 15">
        <name>Zn(2+)</name>
        <dbReference type="ChEBI" id="CHEBI:29105"/>
    </cofactor>
    <text evidence="12 15">Binds 1 zinc ion.</text>
</comment>
<protein>
    <recommendedName>
        <fullName evidence="12">Riboflavin biosynthesis protein RibD</fullName>
    </recommendedName>
    <domain>
        <recommendedName>
            <fullName evidence="12">Diaminohydroxyphosphoribosylaminopyrimidine deaminase</fullName>
            <shortName evidence="12">DRAP deaminase</shortName>
            <ecNumber evidence="12">3.5.4.26</ecNumber>
        </recommendedName>
        <alternativeName>
            <fullName evidence="12">Riboflavin-specific deaminase</fullName>
        </alternativeName>
    </domain>
    <domain>
        <recommendedName>
            <fullName evidence="12">5-amino-6-(5-phosphoribosylamino)uracil reductase</fullName>
            <ecNumber evidence="12">1.1.1.193</ecNumber>
        </recommendedName>
        <alternativeName>
            <fullName evidence="12">HTP reductase</fullName>
        </alternativeName>
    </domain>
</protein>
<dbReference type="CDD" id="cd01284">
    <property type="entry name" value="Riboflavin_deaminase-reductase"/>
    <property type="match status" value="1"/>
</dbReference>
<dbReference type="AlphaFoldDB" id="F0STF6"/>
<feature type="binding site" evidence="14">
    <location>
        <position position="213"/>
    </location>
    <ligand>
        <name>substrate</name>
    </ligand>
</feature>
<feature type="binding site" evidence="15">
    <location>
        <position position="56"/>
    </location>
    <ligand>
        <name>Zn(2+)</name>
        <dbReference type="ChEBI" id="CHEBI:29105"/>
        <note>catalytic</note>
    </ligand>
</feature>
<feature type="binding site" evidence="14">
    <location>
        <begin position="303"/>
        <end position="309"/>
    </location>
    <ligand>
        <name>NADP(+)</name>
        <dbReference type="ChEBI" id="CHEBI:58349"/>
    </ligand>
</feature>
<evidence type="ECO:0000256" key="14">
    <source>
        <dbReference type="PIRSR" id="PIRSR006769-2"/>
    </source>
</evidence>
<dbReference type="UniPathway" id="UPA00275">
    <property type="reaction ID" value="UER00401"/>
</dbReference>
<dbReference type="PIRSF" id="PIRSF006769">
    <property type="entry name" value="RibD"/>
    <property type="match status" value="1"/>
</dbReference>
<evidence type="ECO:0000256" key="13">
    <source>
        <dbReference type="PIRSR" id="PIRSR006769-1"/>
    </source>
</evidence>
<name>F0STF6_RUBBR</name>
<dbReference type="Gene3D" id="3.40.430.10">
    <property type="entry name" value="Dihydrofolate Reductase, subunit A"/>
    <property type="match status" value="1"/>
</dbReference>
<dbReference type="PANTHER" id="PTHR38011">
    <property type="entry name" value="DIHYDROFOLATE REDUCTASE FAMILY PROTEIN (AFU_ORTHOLOGUE AFUA_8G06820)"/>
    <property type="match status" value="1"/>
</dbReference>
<dbReference type="InterPro" id="IPR002125">
    <property type="entry name" value="CMP_dCMP_dom"/>
</dbReference>
<comment type="catalytic activity">
    <reaction evidence="12">
        <text>5-amino-6-(5-phospho-D-ribitylamino)uracil + NADP(+) = 5-amino-6-(5-phospho-D-ribosylamino)uracil + NADPH + H(+)</text>
        <dbReference type="Rhea" id="RHEA:17845"/>
        <dbReference type="ChEBI" id="CHEBI:15378"/>
        <dbReference type="ChEBI" id="CHEBI:57783"/>
        <dbReference type="ChEBI" id="CHEBI:58349"/>
        <dbReference type="ChEBI" id="CHEBI:58421"/>
        <dbReference type="ChEBI" id="CHEBI:58453"/>
        <dbReference type="EC" id="1.1.1.193"/>
    </reaction>
</comment>
<comment type="function">
    <text evidence="1 12">Converts 2,5-diamino-6-(ribosylamino)-4(3h)-pyrimidinone 5'-phosphate into 5-amino-6-(ribosylamino)-2,4(1h,3h)-pyrimidinedione 5'-phosphate.</text>
</comment>
<dbReference type="EMBL" id="CP002546">
    <property type="protein sequence ID" value="ADY60418.1"/>
    <property type="molecule type" value="Genomic_DNA"/>
</dbReference>
<evidence type="ECO:0000256" key="12">
    <source>
        <dbReference type="PIRNR" id="PIRNR006769"/>
    </source>
</evidence>
<evidence type="ECO:0000313" key="18">
    <source>
        <dbReference type="Proteomes" id="UP000006860"/>
    </source>
</evidence>
<dbReference type="InterPro" id="IPR011549">
    <property type="entry name" value="RibD_C"/>
</dbReference>
<proteinExistence type="inferred from homology"/>
<dbReference type="HOGENOM" id="CLU_036590_1_2_0"/>
<evidence type="ECO:0000256" key="4">
    <source>
        <dbReference type="ARBA" id="ARBA00005259"/>
    </source>
</evidence>
<evidence type="ECO:0000256" key="8">
    <source>
        <dbReference type="ARBA" id="ARBA00022833"/>
    </source>
</evidence>
<comment type="pathway">
    <text evidence="3 12">Cofactor biosynthesis; riboflavin biosynthesis; 5-amino-6-(D-ribitylamino)uracil from GTP: step 3/4.</text>
</comment>
<comment type="pathway">
    <text evidence="2 12">Cofactor biosynthesis; riboflavin biosynthesis; 5-amino-6-(D-ribitylamino)uracil from GTP: step 2/4.</text>
</comment>
<dbReference type="STRING" id="756272.Plabr_2819"/>
<keyword evidence="11" id="KW-0511">Multifunctional enzyme</keyword>
<dbReference type="GO" id="GO:0008835">
    <property type="term" value="F:diaminohydroxyphosphoribosylaminopyrimidine deaminase activity"/>
    <property type="evidence" value="ECO:0007669"/>
    <property type="project" value="UniProtKB-EC"/>
</dbReference>
<evidence type="ECO:0000256" key="15">
    <source>
        <dbReference type="PIRSR" id="PIRSR006769-3"/>
    </source>
</evidence>
<dbReference type="Gene3D" id="3.40.140.10">
    <property type="entry name" value="Cytidine Deaminase, domain 2"/>
    <property type="match status" value="1"/>
</dbReference>
<dbReference type="InterPro" id="IPR002734">
    <property type="entry name" value="RibDG_C"/>
</dbReference>
<dbReference type="GO" id="GO:0008270">
    <property type="term" value="F:zinc ion binding"/>
    <property type="evidence" value="ECO:0007669"/>
    <property type="project" value="InterPro"/>
</dbReference>
<dbReference type="Pfam" id="PF00383">
    <property type="entry name" value="dCMP_cyt_deam_1"/>
    <property type="match status" value="1"/>
</dbReference>
<feature type="binding site" evidence="14">
    <location>
        <position position="176"/>
    </location>
    <ligand>
        <name>NADP(+)</name>
        <dbReference type="ChEBI" id="CHEBI:58349"/>
    </ligand>
</feature>
<evidence type="ECO:0000259" key="16">
    <source>
        <dbReference type="PROSITE" id="PS51747"/>
    </source>
</evidence>
<dbReference type="eggNOG" id="COG0117">
    <property type="taxonomic scope" value="Bacteria"/>
</dbReference>
<feature type="binding site" evidence="15">
    <location>
        <position position="90"/>
    </location>
    <ligand>
        <name>Zn(2+)</name>
        <dbReference type="ChEBI" id="CHEBI:29105"/>
        <note>catalytic</note>
    </ligand>
</feature>